<reference evidence="2" key="1">
    <citation type="submission" date="2022-11" db="UniProtKB">
        <authorList>
            <consortium name="WormBaseParasite"/>
        </authorList>
    </citation>
    <scope>IDENTIFICATION</scope>
</reference>
<dbReference type="WBParaSite" id="JU765_v2.g1439.t1">
    <property type="protein sequence ID" value="JU765_v2.g1439.t1"/>
    <property type="gene ID" value="JU765_v2.g1439"/>
</dbReference>
<accession>A0AC34Q9U7</accession>
<evidence type="ECO:0000313" key="2">
    <source>
        <dbReference type="WBParaSite" id="JU765_v2.g1439.t1"/>
    </source>
</evidence>
<name>A0AC34Q9U7_9BILA</name>
<sequence length="336" mass="39416">MDPGCPVLERFLDDKKCFGMEPNCTFENSYSFDRIKCQKKSKWPQARNDERIQKKTFWEQGDFGAAMPRMTSMEVICKSKSDEDSHLECSDHLRICKAKNIFFDFGNFTAKTRYRNDVINEGQVGGRCQFFNKELLTARADEKSYLQSWGYELEHFESYDDFRMDKTHCDVIFEKPTIVIKLDAAVNMYHHFCDFVNLYLSQHINGSFSQDVEIFWWDTFSGGFVDDYFGDTWKAFTVHRPHELINYQRKKVCFKNALLPLLARQRLGIYYNMPLIDGCQGSGLFHAFSLHLIHRLKIVQNGPILGKIRITILQRNSSTRKIENIDEVSNLILNFF</sequence>
<evidence type="ECO:0000313" key="1">
    <source>
        <dbReference type="Proteomes" id="UP000887576"/>
    </source>
</evidence>
<proteinExistence type="predicted"/>
<dbReference type="Proteomes" id="UP000887576">
    <property type="component" value="Unplaced"/>
</dbReference>
<organism evidence="1 2">
    <name type="scientific">Panagrolaimus sp. JU765</name>
    <dbReference type="NCBI Taxonomy" id="591449"/>
    <lineage>
        <taxon>Eukaryota</taxon>
        <taxon>Metazoa</taxon>
        <taxon>Ecdysozoa</taxon>
        <taxon>Nematoda</taxon>
        <taxon>Chromadorea</taxon>
        <taxon>Rhabditida</taxon>
        <taxon>Tylenchina</taxon>
        <taxon>Panagrolaimomorpha</taxon>
        <taxon>Panagrolaimoidea</taxon>
        <taxon>Panagrolaimidae</taxon>
        <taxon>Panagrolaimus</taxon>
    </lineage>
</organism>
<protein>
    <submittedName>
        <fullName evidence="2">Uncharacterized protein</fullName>
    </submittedName>
</protein>